<accession>A0A9Q0ECI9</accession>
<protein>
    <submittedName>
        <fullName evidence="1">Uncharacterized protein</fullName>
    </submittedName>
</protein>
<dbReference type="AlphaFoldDB" id="A0A9Q0ECI9"/>
<dbReference type="OrthoDB" id="10064741at2759"/>
<dbReference type="EMBL" id="JANIIK010000044">
    <property type="protein sequence ID" value="KAJ3604296.1"/>
    <property type="molecule type" value="Genomic_DNA"/>
</dbReference>
<proteinExistence type="predicted"/>
<name>A0A9Q0ECI9_9TELE</name>
<reference evidence="1" key="1">
    <citation type="submission" date="2022-07" db="EMBL/GenBank/DDBJ databases">
        <title>Chromosome-level genome of Muraenolepis orangiensis.</title>
        <authorList>
            <person name="Kim J."/>
        </authorList>
    </citation>
    <scope>NUCLEOTIDE SEQUENCE</scope>
    <source>
        <strain evidence="1">KU_S4_2022</strain>
        <tissue evidence="1">Muscle</tissue>
    </source>
</reference>
<comment type="caution">
    <text evidence="1">The sequence shown here is derived from an EMBL/GenBank/DDBJ whole genome shotgun (WGS) entry which is preliminary data.</text>
</comment>
<gene>
    <name evidence="1" type="ORF">NHX12_029037</name>
</gene>
<organism evidence="1 2">
    <name type="scientific">Muraenolepis orangiensis</name>
    <name type="common">Patagonian moray cod</name>
    <dbReference type="NCBI Taxonomy" id="630683"/>
    <lineage>
        <taxon>Eukaryota</taxon>
        <taxon>Metazoa</taxon>
        <taxon>Chordata</taxon>
        <taxon>Craniata</taxon>
        <taxon>Vertebrata</taxon>
        <taxon>Euteleostomi</taxon>
        <taxon>Actinopterygii</taxon>
        <taxon>Neopterygii</taxon>
        <taxon>Teleostei</taxon>
        <taxon>Neoteleostei</taxon>
        <taxon>Acanthomorphata</taxon>
        <taxon>Zeiogadaria</taxon>
        <taxon>Gadariae</taxon>
        <taxon>Gadiformes</taxon>
        <taxon>Muraenolepidoidei</taxon>
        <taxon>Muraenolepididae</taxon>
        <taxon>Muraenolepis</taxon>
    </lineage>
</organism>
<keyword evidence="2" id="KW-1185">Reference proteome</keyword>
<dbReference type="Proteomes" id="UP001148018">
    <property type="component" value="Unassembled WGS sequence"/>
</dbReference>
<sequence length="69" mass="7697">MASAANHEQDACKLNNARSGPRVYLITPKDRTLLSNSKQGGKMYLRWQVPVISSHESKLLHTYAILDDG</sequence>
<evidence type="ECO:0000313" key="2">
    <source>
        <dbReference type="Proteomes" id="UP001148018"/>
    </source>
</evidence>
<evidence type="ECO:0000313" key="1">
    <source>
        <dbReference type="EMBL" id="KAJ3604296.1"/>
    </source>
</evidence>